<gene>
    <name evidence="1" type="ORF">ASIM_LOCUS15040</name>
</gene>
<dbReference type="EMBL" id="UYRR01032072">
    <property type="protein sequence ID" value="VDK54028.1"/>
    <property type="molecule type" value="Genomic_DNA"/>
</dbReference>
<reference evidence="3" key="1">
    <citation type="submission" date="2017-02" db="UniProtKB">
        <authorList>
            <consortium name="WormBaseParasite"/>
        </authorList>
    </citation>
    <scope>IDENTIFICATION</scope>
</reference>
<dbReference type="InterPro" id="IPR015943">
    <property type="entry name" value="WD40/YVTN_repeat-like_dom_sf"/>
</dbReference>
<proteinExistence type="predicted"/>
<sequence length="305" mass="34134">MGKLCRRILHGEEIARKRMQRNWTLVSYGSVCKYKRCDANEDGTVLWETQLKAPVFASPLMVDDGNVEKLLIVDVKGNIYSYEPFTAMKIDQIATEEGVFAAPVMLSKQIGVVVTQNSSVIIIHVQSLAVLVHLKIGSSPFVRSPFIDTSIDTLFLLNTTGQLFELKFNEINFTSPHSTNTAESLRSKDDHELIQRVNPAHRVEIRRQTDSSVRHLNSKSSLANSIELSSSHASDSSNTINQSEANVNKLIRSVDLILSQNTETFGGVLIMQEKFCDQAQCIVYRALIGSRNDRLGCFIFTRKVV</sequence>
<dbReference type="Gene3D" id="2.130.10.10">
    <property type="entry name" value="YVTN repeat-like/Quinoprotein amine dehydrogenase"/>
    <property type="match status" value="1"/>
</dbReference>
<evidence type="ECO:0000313" key="3">
    <source>
        <dbReference type="WBParaSite" id="ASIM_0001563301-mRNA-1"/>
    </source>
</evidence>
<evidence type="ECO:0000313" key="1">
    <source>
        <dbReference type="EMBL" id="VDK54028.1"/>
    </source>
</evidence>
<dbReference type="WBParaSite" id="ASIM_0001563301-mRNA-1">
    <property type="protein sequence ID" value="ASIM_0001563301-mRNA-1"/>
    <property type="gene ID" value="ASIM_0001563301"/>
</dbReference>
<organism evidence="3">
    <name type="scientific">Anisakis simplex</name>
    <name type="common">Herring worm</name>
    <dbReference type="NCBI Taxonomy" id="6269"/>
    <lineage>
        <taxon>Eukaryota</taxon>
        <taxon>Metazoa</taxon>
        <taxon>Ecdysozoa</taxon>
        <taxon>Nematoda</taxon>
        <taxon>Chromadorea</taxon>
        <taxon>Rhabditida</taxon>
        <taxon>Spirurina</taxon>
        <taxon>Ascaridomorpha</taxon>
        <taxon>Ascaridoidea</taxon>
        <taxon>Anisakidae</taxon>
        <taxon>Anisakis</taxon>
        <taxon>Anisakis simplex complex</taxon>
    </lineage>
</organism>
<keyword evidence="2" id="KW-1185">Reference proteome</keyword>
<protein>
    <submittedName>
        <fullName evidence="3">PQQ_3 domain-containing protein</fullName>
    </submittedName>
</protein>
<dbReference type="AlphaFoldDB" id="A0A0M3K3U2"/>
<accession>A0A0M3K3U2</accession>
<name>A0A0M3K3U2_ANISI</name>
<evidence type="ECO:0000313" key="2">
    <source>
        <dbReference type="Proteomes" id="UP000267096"/>
    </source>
</evidence>
<dbReference type="Proteomes" id="UP000267096">
    <property type="component" value="Unassembled WGS sequence"/>
</dbReference>
<reference evidence="1 2" key="2">
    <citation type="submission" date="2018-11" db="EMBL/GenBank/DDBJ databases">
        <authorList>
            <consortium name="Pathogen Informatics"/>
        </authorList>
    </citation>
    <scope>NUCLEOTIDE SEQUENCE [LARGE SCALE GENOMIC DNA]</scope>
</reference>